<feature type="domain" description="Fibronectin type-III" evidence="10">
    <location>
        <begin position="357"/>
        <end position="461"/>
    </location>
</feature>
<evidence type="ECO:0000256" key="9">
    <source>
        <dbReference type="SAM" id="MobiDB-lite"/>
    </source>
</evidence>
<keyword evidence="12" id="KW-1185">Reference proteome</keyword>
<evidence type="ECO:0000313" key="12">
    <source>
        <dbReference type="Proteomes" id="UP000041254"/>
    </source>
</evidence>
<feature type="region of interest" description="Disordered" evidence="9">
    <location>
        <begin position="1145"/>
        <end position="1268"/>
    </location>
</feature>
<dbReference type="InterPro" id="IPR057596">
    <property type="entry name" value="RDRP_core"/>
</dbReference>
<keyword evidence="3 8" id="KW-0808">Transferase</keyword>
<dbReference type="PROSITE" id="PS50853">
    <property type="entry name" value="FN3"/>
    <property type="match status" value="1"/>
</dbReference>
<reference evidence="11 12" key="1">
    <citation type="submission" date="2014-11" db="EMBL/GenBank/DDBJ databases">
        <authorList>
            <person name="Zhu J."/>
            <person name="Qi W."/>
            <person name="Song R."/>
        </authorList>
    </citation>
    <scope>NUCLEOTIDE SEQUENCE [LARGE SCALE GENOMIC DNA]</scope>
</reference>
<dbReference type="InterPro" id="IPR058752">
    <property type="entry name" value="RDRP_C_head"/>
</dbReference>
<sequence length="1268" mass="140099">MLDTRGIPHQMFVAILKDNLRDGLNALRHKGAALRLIQRIGTQHSFRKTIVQALQMGFCPSDDPFLRSCIRAALRYMHKDVRIKTHLYIHEGAYLFGVSDEVGVLEADQVFIQIQRPDDTRRQVITGPVVVARNPCLHAGDLRVLTAVDHPQLRPFVNVIVFPVRGDRPIPNQLSGGDLDGDQFHILWDGRLIPTTPNPPAAECYVPDRSVGQPAAVPFEGNMDTRDGRRRAQKSYIVRHFLHYNLGVFARACLAMPHQTEIYAHRKALHPHCMRLAELHSQAVDFPKTGVPVRLPETLRPEIIPDFMAKEHHKQRGRVFMSDSPIGVVTRAVKALDDSLDDTHTRAAAAGGGDCDTPFNVQASPRGVKDGQRSIAVHWSIPPRMARHVYGHRITCCTSNDACGPSDEWAADTHSPAPKASVSVPIHWGWMQFRVQVVFSDGNRSGPSPPCQPLVIDVDPKYTAAQSLPHDLLHCNTLVVTVPFSGLGVNLLQGEMDTALRAIVRRPPANGPVVSAAWLLTEVCPPSSHSCSWYTAAITLASAALTREVMRVLEVKCQESGRPRPEVFLTYRGQQIAVAVSWEEDPWITAYRRCVEGRSTAADKAFPMPEPKTDRILRVTNIAAELTPCENPQLHNHSRSFVAAFGSLMAMLKESNSSYVDVLIRPPDTHTCCSPIDIIFLTVGDAEGFRAAFEANKNTLSPAAEISAPGFREGAGHLEQFFRKPRRVEVLNCTADMDELVARLYSFWAQTHHLTGEIVWIEERPIGGENPLGDSLTRPSVTYEMEVSTHAATLACLSSPTLSCTSTSTTGHPIDFFIRRPLARLAAARRTLVPSYGHIKGEGVGEKAVATTSAVEAETVGAIVSMSQQTDTPEETTYNGDSEGAAVGSSGVSTIGPEDEPETDNDGDAAWVWPRDKPLPPAVDWQLVHRDYERHQDDMRRHRDMWNHQLSCLMRKYGVAKEAEACMGCVALWQEEPTARERDAATKLSVELTILRESMQQQLAAPVTSANAGDDTVVDLRLARASAAYVVTRQDLSVLAQLGMGLDDDSETPVRDFLSFPWMVFPEELIRLKNRYTDYAKRRGISHQPAVQPTAQPAQAFSPAFFAPSPCVSMGPHVGSREARLMREQLAFVRAAIGSELSAFSRGPLTSDEEPLSATTDGWFDDWEGGERAANGRPDMQPRQEDEQGEGEGDEYVDDWFPPSPRQVPPPPAGWVAPTPPHHHHREHPPAVPQTEQEQIEEAIRRSLEDNHASALSSSMCETALRDE</sequence>
<organism evidence="11 12">
    <name type="scientific">Vitrella brassicaformis (strain CCMP3155)</name>
    <dbReference type="NCBI Taxonomy" id="1169540"/>
    <lineage>
        <taxon>Eukaryota</taxon>
        <taxon>Sar</taxon>
        <taxon>Alveolata</taxon>
        <taxon>Colpodellida</taxon>
        <taxon>Vitrellaceae</taxon>
        <taxon>Vitrella</taxon>
    </lineage>
</organism>
<dbReference type="GO" id="GO:0003968">
    <property type="term" value="F:RNA-directed RNA polymerase activity"/>
    <property type="evidence" value="ECO:0007669"/>
    <property type="project" value="UniProtKB-KW"/>
</dbReference>
<evidence type="ECO:0000259" key="10">
    <source>
        <dbReference type="PROSITE" id="PS50853"/>
    </source>
</evidence>
<dbReference type="GO" id="GO:0003723">
    <property type="term" value="F:RNA binding"/>
    <property type="evidence" value="ECO:0007669"/>
    <property type="project" value="UniProtKB-KW"/>
</dbReference>
<feature type="compositionally biased region" description="Acidic residues" evidence="9">
    <location>
        <begin position="897"/>
        <end position="907"/>
    </location>
</feature>
<dbReference type="InParanoid" id="A0A0G4E9M8"/>
<feature type="compositionally biased region" description="Polar residues" evidence="9">
    <location>
        <begin position="867"/>
        <end position="880"/>
    </location>
</feature>
<gene>
    <name evidence="11" type="ORF">Vbra_6887</name>
</gene>
<dbReference type="AlphaFoldDB" id="A0A0G4E9M8"/>
<evidence type="ECO:0000313" key="11">
    <source>
        <dbReference type="EMBL" id="CEL92609.1"/>
    </source>
</evidence>
<comment type="similarity">
    <text evidence="1 8">Belongs to the RdRP family.</text>
</comment>
<evidence type="ECO:0000256" key="2">
    <source>
        <dbReference type="ARBA" id="ARBA00022484"/>
    </source>
</evidence>
<dbReference type="Pfam" id="PF26253">
    <property type="entry name" value="RdRP_head"/>
    <property type="match status" value="1"/>
</dbReference>
<dbReference type="InterPro" id="IPR003961">
    <property type="entry name" value="FN3_dom"/>
</dbReference>
<dbReference type="PhylomeDB" id="A0A0G4E9M8"/>
<evidence type="ECO:0000256" key="4">
    <source>
        <dbReference type="ARBA" id="ARBA00022695"/>
    </source>
</evidence>
<evidence type="ECO:0000256" key="8">
    <source>
        <dbReference type="RuleBase" id="RU363098"/>
    </source>
</evidence>
<dbReference type="PANTHER" id="PTHR23079:SF55">
    <property type="entry name" value="RNA-DIRECTED RNA POLYMERASE"/>
    <property type="match status" value="1"/>
</dbReference>
<keyword evidence="2 8" id="KW-0696">RNA-directed RNA polymerase</keyword>
<name>A0A0G4E9M8_VITBC</name>
<feature type="compositionally biased region" description="Basic and acidic residues" evidence="9">
    <location>
        <begin position="1242"/>
        <end position="1252"/>
    </location>
</feature>
<dbReference type="GO" id="GO:0030422">
    <property type="term" value="P:siRNA processing"/>
    <property type="evidence" value="ECO:0007669"/>
    <property type="project" value="TreeGrafter"/>
</dbReference>
<feature type="compositionally biased region" description="Pro residues" evidence="9">
    <location>
        <begin position="1202"/>
        <end position="1213"/>
    </location>
</feature>
<dbReference type="GO" id="GO:0031380">
    <property type="term" value="C:nuclear RNA-directed RNA polymerase complex"/>
    <property type="evidence" value="ECO:0007669"/>
    <property type="project" value="TreeGrafter"/>
</dbReference>
<dbReference type="PANTHER" id="PTHR23079">
    <property type="entry name" value="RNA-DEPENDENT RNA POLYMERASE"/>
    <property type="match status" value="1"/>
</dbReference>
<keyword evidence="6" id="KW-0943">RNA-mediated gene silencing</keyword>
<feature type="compositionally biased region" description="Acidic residues" evidence="9">
    <location>
        <begin position="1187"/>
        <end position="1198"/>
    </location>
</feature>
<dbReference type="Proteomes" id="UP000041254">
    <property type="component" value="Unassembled WGS sequence"/>
</dbReference>
<evidence type="ECO:0000256" key="5">
    <source>
        <dbReference type="ARBA" id="ARBA00022884"/>
    </source>
</evidence>
<evidence type="ECO:0000256" key="3">
    <source>
        <dbReference type="ARBA" id="ARBA00022679"/>
    </source>
</evidence>
<comment type="catalytic activity">
    <reaction evidence="7 8">
        <text>RNA(n) + a ribonucleoside 5'-triphosphate = RNA(n+1) + diphosphate</text>
        <dbReference type="Rhea" id="RHEA:21248"/>
        <dbReference type="Rhea" id="RHEA-COMP:14527"/>
        <dbReference type="Rhea" id="RHEA-COMP:17342"/>
        <dbReference type="ChEBI" id="CHEBI:33019"/>
        <dbReference type="ChEBI" id="CHEBI:61557"/>
        <dbReference type="ChEBI" id="CHEBI:140395"/>
        <dbReference type="EC" id="2.7.7.48"/>
    </reaction>
</comment>
<dbReference type="VEuPathDB" id="CryptoDB:Vbra_6887"/>
<dbReference type="EC" id="2.7.7.48" evidence="8"/>
<dbReference type="Pfam" id="PF05183">
    <property type="entry name" value="RdRP"/>
    <property type="match status" value="1"/>
</dbReference>
<evidence type="ECO:0000256" key="7">
    <source>
        <dbReference type="ARBA" id="ARBA00048744"/>
    </source>
</evidence>
<dbReference type="InterPro" id="IPR007855">
    <property type="entry name" value="RDRP"/>
</dbReference>
<keyword evidence="5 8" id="KW-0694">RNA-binding</keyword>
<dbReference type="OrthoDB" id="313418at2759"/>
<evidence type="ECO:0000256" key="1">
    <source>
        <dbReference type="ARBA" id="ARBA00005762"/>
    </source>
</evidence>
<dbReference type="EMBL" id="CDMY01000091">
    <property type="protein sequence ID" value="CEL92609.1"/>
    <property type="molecule type" value="Genomic_DNA"/>
</dbReference>
<accession>A0A0G4E9M8</accession>
<keyword evidence="4 8" id="KW-0548">Nucleotidyltransferase</keyword>
<protein>
    <recommendedName>
        <fullName evidence="8">RNA-dependent RNA polymerase</fullName>
        <ecNumber evidence="8">2.7.7.48</ecNumber>
    </recommendedName>
</protein>
<feature type="region of interest" description="Disordered" evidence="9">
    <location>
        <begin position="867"/>
        <end position="908"/>
    </location>
</feature>
<feature type="compositionally biased region" description="Low complexity" evidence="9">
    <location>
        <begin position="884"/>
        <end position="893"/>
    </location>
</feature>
<proteinExistence type="inferred from homology"/>
<evidence type="ECO:0000256" key="6">
    <source>
        <dbReference type="ARBA" id="ARBA00023158"/>
    </source>
</evidence>